<dbReference type="EMBL" id="BAABLD010000008">
    <property type="protein sequence ID" value="GAA5165951.1"/>
    <property type="molecule type" value="Genomic_DNA"/>
</dbReference>
<evidence type="ECO:0000313" key="9">
    <source>
        <dbReference type="Proteomes" id="UP001500547"/>
    </source>
</evidence>
<protein>
    <submittedName>
        <fullName evidence="8">Glycerol-3-phosphate dehydrogenase</fullName>
    </submittedName>
</protein>
<reference evidence="9" key="1">
    <citation type="journal article" date="2019" name="Int. J. Syst. Evol. Microbiol.">
        <title>The Global Catalogue of Microorganisms (GCM) 10K type strain sequencing project: providing services to taxonomists for standard genome sequencing and annotation.</title>
        <authorList>
            <consortium name="The Broad Institute Genomics Platform"/>
            <consortium name="The Broad Institute Genome Sequencing Center for Infectious Disease"/>
            <person name="Wu L."/>
            <person name="Ma J."/>
        </authorList>
    </citation>
    <scope>NUCLEOTIDE SEQUENCE [LARGE SCALE GENOMIC DNA]</scope>
    <source>
        <strain evidence="9">JCM 18715</strain>
    </source>
</reference>
<comment type="similarity">
    <text evidence="2">Belongs to the FAD-dependent glycerol-3-phosphate dehydrogenase family.</text>
</comment>
<dbReference type="NCBIfam" id="NF009906">
    <property type="entry name" value="PRK13369.1"/>
    <property type="match status" value="1"/>
</dbReference>
<gene>
    <name evidence="8" type="primary">glpD</name>
    <name evidence="8" type="ORF">GCM10025770_22320</name>
</gene>
<name>A0ABP9QR20_9RHOO</name>
<feature type="domain" description="Alpha-glycerophosphate oxidase C-terminal" evidence="7">
    <location>
        <begin position="383"/>
        <end position="483"/>
    </location>
</feature>
<evidence type="ECO:0000313" key="8">
    <source>
        <dbReference type="EMBL" id="GAA5165951.1"/>
    </source>
</evidence>
<keyword evidence="9" id="KW-1185">Reference proteome</keyword>
<dbReference type="Gene3D" id="3.50.50.60">
    <property type="entry name" value="FAD/NAD(P)-binding domain"/>
    <property type="match status" value="1"/>
</dbReference>
<evidence type="ECO:0000256" key="2">
    <source>
        <dbReference type="ARBA" id="ARBA00007330"/>
    </source>
</evidence>
<dbReference type="InterPro" id="IPR036188">
    <property type="entry name" value="FAD/NAD-bd_sf"/>
</dbReference>
<evidence type="ECO:0000256" key="4">
    <source>
        <dbReference type="ARBA" id="ARBA00022827"/>
    </source>
</evidence>
<evidence type="ECO:0000256" key="1">
    <source>
        <dbReference type="ARBA" id="ARBA00001974"/>
    </source>
</evidence>
<evidence type="ECO:0000259" key="6">
    <source>
        <dbReference type="Pfam" id="PF01266"/>
    </source>
</evidence>
<dbReference type="Gene3D" id="3.30.9.10">
    <property type="entry name" value="D-Amino Acid Oxidase, subunit A, domain 2"/>
    <property type="match status" value="1"/>
</dbReference>
<dbReference type="PANTHER" id="PTHR11985">
    <property type="entry name" value="GLYCEROL-3-PHOSPHATE DEHYDROGENASE"/>
    <property type="match status" value="1"/>
</dbReference>
<dbReference type="InterPro" id="IPR031656">
    <property type="entry name" value="DAO_C"/>
</dbReference>
<evidence type="ECO:0000256" key="5">
    <source>
        <dbReference type="ARBA" id="ARBA00023002"/>
    </source>
</evidence>
<evidence type="ECO:0000259" key="7">
    <source>
        <dbReference type="Pfam" id="PF16901"/>
    </source>
</evidence>
<dbReference type="InterPro" id="IPR000447">
    <property type="entry name" value="G3P_DH_FAD-dep"/>
</dbReference>
<dbReference type="RefSeq" id="WP_345533031.1">
    <property type="nucleotide sequence ID" value="NZ_BAABLD010000008.1"/>
</dbReference>
<proteinExistence type="inferred from homology"/>
<keyword evidence="5" id="KW-0560">Oxidoreductase</keyword>
<dbReference type="Proteomes" id="UP001500547">
    <property type="component" value="Unassembled WGS sequence"/>
</dbReference>
<comment type="caution">
    <text evidence="8">The sequence shown here is derived from an EMBL/GenBank/DDBJ whole genome shotgun (WGS) entry which is preliminary data.</text>
</comment>
<evidence type="ECO:0000256" key="3">
    <source>
        <dbReference type="ARBA" id="ARBA00022630"/>
    </source>
</evidence>
<dbReference type="InterPro" id="IPR006076">
    <property type="entry name" value="FAD-dep_OxRdtase"/>
</dbReference>
<keyword evidence="4" id="KW-0274">FAD</keyword>
<dbReference type="SUPFAM" id="SSF51905">
    <property type="entry name" value="FAD/NAD(P)-binding domain"/>
    <property type="match status" value="1"/>
</dbReference>
<dbReference type="Pfam" id="PF16901">
    <property type="entry name" value="DAO_C"/>
    <property type="match status" value="1"/>
</dbReference>
<sequence>MSSDAVDFDVLVVGGGINGACIARDAAGRGLRVALVERDDLAGHTSSASTKLIHGGLRYLENFEFSLVQKALAEREVLLRAAPHITWPLRFVMPHNDAVRSRWLVRAGLFLYDHLARRDRLPSSEPIDLSRHVAGQALQAGWRHGFEYSDAWVDDARMVVLNAVDAAERGAQVLTRTLCERAERRDGVWHASLRNAQTSRAVTARLLVNATGPWVASFLSDHAGLRSHHRVRLVRGSHIVVPRLFEHDKAYLLQNADRRVVFAIPYEQHYTLIGTTEVAQDDDAAQAHIDAAETTYLCETASRFFRLPVSPADVRWHYSGVRPLLDDEHAALSRNTRDYLLELDSGEAPLLSVFGGKITTCRKLAEEAVDRIADLLEHGAPSWTAEAPLPGGDMPGADFPAFAASLRARHADVDASQILRLAHAYGTRAEHILAGNRQAVLPGVSEAELRYLYDVEWARSAEDILWRRSKLGLHLQADAVAILDDWLARQRARSQ</sequence>
<dbReference type="PANTHER" id="PTHR11985:SF15">
    <property type="entry name" value="GLYCEROL-3-PHOSPHATE DEHYDROGENASE, MITOCHONDRIAL"/>
    <property type="match status" value="1"/>
</dbReference>
<dbReference type="Gene3D" id="6.10.250.1890">
    <property type="match status" value="1"/>
</dbReference>
<dbReference type="InterPro" id="IPR038299">
    <property type="entry name" value="DAO_C_sf"/>
</dbReference>
<dbReference type="NCBIfam" id="NF008899">
    <property type="entry name" value="PRK12266.1"/>
    <property type="match status" value="1"/>
</dbReference>
<dbReference type="SUPFAM" id="SSF54373">
    <property type="entry name" value="FAD-linked reductases, C-terminal domain"/>
    <property type="match status" value="1"/>
</dbReference>
<keyword evidence="3" id="KW-0285">Flavoprotein</keyword>
<comment type="cofactor">
    <cofactor evidence="1">
        <name>FAD</name>
        <dbReference type="ChEBI" id="CHEBI:57692"/>
    </cofactor>
</comment>
<dbReference type="Gene3D" id="1.10.8.870">
    <property type="entry name" value="Alpha-glycerophosphate oxidase, cap domain"/>
    <property type="match status" value="1"/>
</dbReference>
<accession>A0ABP9QR20</accession>
<feature type="domain" description="FAD dependent oxidoreductase" evidence="6">
    <location>
        <begin position="9"/>
        <end position="360"/>
    </location>
</feature>
<dbReference type="PRINTS" id="PR01001">
    <property type="entry name" value="FADG3PDH"/>
</dbReference>
<organism evidence="8 9">
    <name type="scientific">Viridibacterium curvum</name>
    <dbReference type="NCBI Taxonomy" id="1101404"/>
    <lineage>
        <taxon>Bacteria</taxon>
        <taxon>Pseudomonadati</taxon>
        <taxon>Pseudomonadota</taxon>
        <taxon>Betaproteobacteria</taxon>
        <taxon>Rhodocyclales</taxon>
        <taxon>Rhodocyclaceae</taxon>
        <taxon>Viridibacterium</taxon>
    </lineage>
</organism>
<dbReference type="Pfam" id="PF01266">
    <property type="entry name" value="DAO"/>
    <property type="match status" value="1"/>
</dbReference>